<evidence type="ECO:0000256" key="1">
    <source>
        <dbReference type="ARBA" id="ARBA00022527"/>
    </source>
</evidence>
<evidence type="ECO:0000259" key="5">
    <source>
        <dbReference type="PROSITE" id="PS51158"/>
    </source>
</evidence>
<evidence type="ECO:0000313" key="6">
    <source>
        <dbReference type="EMBL" id="KAF5372080.1"/>
    </source>
</evidence>
<keyword evidence="2" id="KW-0808">Transferase</keyword>
<feature type="region of interest" description="Disordered" evidence="4">
    <location>
        <begin position="98"/>
        <end position="131"/>
    </location>
</feature>
<dbReference type="Gene3D" id="3.20.200.10">
    <property type="entry name" value="MHCK/EF2 kinase"/>
    <property type="match status" value="1"/>
</dbReference>
<reference evidence="6 7" key="1">
    <citation type="journal article" date="2020" name="ISME J.">
        <title>Uncovering the hidden diversity of litter-decomposition mechanisms in mushroom-forming fungi.</title>
        <authorList>
            <person name="Floudas D."/>
            <person name="Bentzer J."/>
            <person name="Ahren D."/>
            <person name="Johansson T."/>
            <person name="Persson P."/>
            <person name="Tunlid A."/>
        </authorList>
    </citation>
    <scope>NUCLEOTIDE SEQUENCE [LARGE SCALE GENOMIC DNA]</scope>
    <source>
        <strain evidence="6 7">CBS 291.85</strain>
    </source>
</reference>
<feature type="domain" description="Alpha-type protein kinase" evidence="5">
    <location>
        <begin position="344"/>
        <end position="601"/>
    </location>
</feature>
<dbReference type="InterPro" id="IPR011009">
    <property type="entry name" value="Kinase-like_dom_sf"/>
</dbReference>
<keyword evidence="1" id="KW-0723">Serine/threonine-protein kinase</keyword>
<evidence type="ECO:0000256" key="2">
    <source>
        <dbReference type="ARBA" id="ARBA00022679"/>
    </source>
</evidence>
<gene>
    <name evidence="6" type="ORF">D9758_005094</name>
</gene>
<dbReference type="GO" id="GO:0004674">
    <property type="term" value="F:protein serine/threonine kinase activity"/>
    <property type="evidence" value="ECO:0007669"/>
    <property type="project" value="UniProtKB-KW"/>
</dbReference>
<dbReference type="CDD" id="cd04515">
    <property type="entry name" value="Alpha_kinase"/>
    <property type="match status" value="1"/>
</dbReference>
<sequence>MTRCSSCSADYPRLLEGTACAVCKAVNGKSPVEKAVIKNNPQCMSCSLIYAELDMPLSDQIALLASLTRHPGAQEQVLSLQTNTPTISNTASAILSSAVHHRGRASDTRLTPRSTPRSKAPSSSVPQPQNANLQKAAATNAGNRGLTKTQAVLHAAAAKQQLSVQVLAVLYTSRKKRGGGEILAAHEQYQVQPMYNKDDTVAWAFDDLVLKIRDILEASYPGCSGNIHRGMLVIEERFLPQGQDDELEPAYHQSVQSSLLSSGYTMESAFVSRQASTVTKHKAYTELELDFKRHVSARHSSGPTQASTSLIRKSAFVSCSVPLPTPKSFARDVPLRSWPFRKLTYDTATRNFSEEETSDQILLPTDWRTWFPDGHSVIKTAFIGSGCSKNVFYVRYQDEEYAFAQLQAGNDESQNLKTLCAEYENLSDGHTLCEDFKNDLSTAGIYFPKFQFNFLGAFVGTLSAASSFETLVHAPPFEHFLATPLLPCGPADPPVQKYTGYDNVGASPSDRTTALMHAFMHYSYKLSKGGLLLCDLQGVRDRDGVLCLIDPQCHTDESDHRLHLYWDQGPEKVAAYANHHTKQAGGCKWNTFCNALSLLHLQVT</sequence>
<comment type="caution">
    <text evidence="6">The sequence shown here is derived from an EMBL/GenBank/DDBJ whole genome shotgun (WGS) entry which is preliminary data.</text>
</comment>
<dbReference type="Pfam" id="PF02816">
    <property type="entry name" value="Alpha_kinase"/>
    <property type="match status" value="1"/>
</dbReference>
<evidence type="ECO:0000256" key="4">
    <source>
        <dbReference type="SAM" id="MobiDB-lite"/>
    </source>
</evidence>
<protein>
    <recommendedName>
        <fullName evidence="5">Alpha-type protein kinase domain-containing protein</fullName>
    </recommendedName>
</protein>
<dbReference type="EMBL" id="JAACJM010000006">
    <property type="protein sequence ID" value="KAF5372080.1"/>
    <property type="molecule type" value="Genomic_DNA"/>
</dbReference>
<dbReference type="InterPro" id="IPR004166">
    <property type="entry name" value="a-kinase_dom"/>
</dbReference>
<dbReference type="PROSITE" id="PS51158">
    <property type="entry name" value="ALPHA_KINASE"/>
    <property type="match status" value="1"/>
</dbReference>
<dbReference type="GO" id="GO:0005524">
    <property type="term" value="F:ATP binding"/>
    <property type="evidence" value="ECO:0007669"/>
    <property type="project" value="InterPro"/>
</dbReference>
<keyword evidence="3" id="KW-0418">Kinase</keyword>
<name>A0A8H5LW06_9AGAR</name>
<organism evidence="6 7">
    <name type="scientific">Tetrapyrgos nigripes</name>
    <dbReference type="NCBI Taxonomy" id="182062"/>
    <lineage>
        <taxon>Eukaryota</taxon>
        <taxon>Fungi</taxon>
        <taxon>Dikarya</taxon>
        <taxon>Basidiomycota</taxon>
        <taxon>Agaricomycotina</taxon>
        <taxon>Agaricomycetes</taxon>
        <taxon>Agaricomycetidae</taxon>
        <taxon>Agaricales</taxon>
        <taxon>Marasmiineae</taxon>
        <taxon>Marasmiaceae</taxon>
        <taxon>Tetrapyrgos</taxon>
    </lineage>
</organism>
<feature type="compositionally biased region" description="Polar residues" evidence="4">
    <location>
        <begin position="108"/>
        <end position="131"/>
    </location>
</feature>
<dbReference type="Proteomes" id="UP000559256">
    <property type="component" value="Unassembled WGS sequence"/>
</dbReference>
<dbReference type="OrthoDB" id="301415at2759"/>
<accession>A0A8H5LW06</accession>
<evidence type="ECO:0000256" key="3">
    <source>
        <dbReference type="ARBA" id="ARBA00022777"/>
    </source>
</evidence>
<proteinExistence type="predicted"/>
<evidence type="ECO:0000313" key="7">
    <source>
        <dbReference type="Proteomes" id="UP000559256"/>
    </source>
</evidence>
<keyword evidence="7" id="KW-1185">Reference proteome</keyword>
<dbReference type="AlphaFoldDB" id="A0A8H5LW06"/>
<dbReference type="SUPFAM" id="SSF56112">
    <property type="entry name" value="Protein kinase-like (PK-like)"/>
    <property type="match status" value="1"/>
</dbReference>